<dbReference type="Gene3D" id="3.40.1090.10">
    <property type="entry name" value="Cytosolic phospholipase A2 catalytic domain"/>
    <property type="match status" value="2"/>
</dbReference>
<reference evidence="6" key="1">
    <citation type="submission" date="2021-01" db="EMBL/GenBank/DDBJ databases">
        <title>KCTC 19127 draft genome.</title>
        <authorList>
            <person name="An D."/>
        </authorList>
    </citation>
    <scope>NUCLEOTIDE SEQUENCE</scope>
    <source>
        <strain evidence="6">KCTC 19127</strain>
    </source>
</reference>
<feature type="active site" description="Proton acceptor" evidence="4">
    <location>
        <position position="191"/>
    </location>
</feature>
<gene>
    <name evidence="6" type="ORF">JL107_01335</name>
</gene>
<evidence type="ECO:0000256" key="3">
    <source>
        <dbReference type="ARBA" id="ARBA00023098"/>
    </source>
</evidence>
<dbReference type="InterPro" id="IPR016035">
    <property type="entry name" value="Acyl_Trfase/lysoPLipase"/>
</dbReference>
<dbReference type="EMBL" id="JAERWL010000002">
    <property type="protein sequence ID" value="MBM9475078.1"/>
    <property type="molecule type" value="Genomic_DNA"/>
</dbReference>
<evidence type="ECO:0000259" key="5">
    <source>
        <dbReference type="PROSITE" id="PS51635"/>
    </source>
</evidence>
<dbReference type="AlphaFoldDB" id="A0A939BYV3"/>
<dbReference type="SUPFAM" id="SSF52151">
    <property type="entry name" value="FabD/lysophospholipase-like"/>
    <property type="match status" value="1"/>
</dbReference>
<comment type="caution">
    <text evidence="4">Lacks conserved residue(s) required for the propagation of feature annotation.</text>
</comment>
<protein>
    <submittedName>
        <fullName evidence="6">Patatin-like phospholipase family protein</fullName>
    </submittedName>
</protein>
<organism evidence="6 7">
    <name type="scientific">Nakamurella flavida</name>
    <dbReference type="NCBI Taxonomy" id="363630"/>
    <lineage>
        <taxon>Bacteria</taxon>
        <taxon>Bacillati</taxon>
        <taxon>Actinomycetota</taxon>
        <taxon>Actinomycetes</taxon>
        <taxon>Nakamurellales</taxon>
        <taxon>Nakamurellaceae</taxon>
        <taxon>Nakamurella</taxon>
    </lineage>
</organism>
<keyword evidence="3 4" id="KW-0443">Lipid metabolism</keyword>
<dbReference type="Proteomes" id="UP000663801">
    <property type="component" value="Unassembled WGS sequence"/>
</dbReference>
<evidence type="ECO:0000313" key="6">
    <source>
        <dbReference type="EMBL" id="MBM9475078.1"/>
    </source>
</evidence>
<feature type="active site" description="Nucleophile" evidence="4">
    <location>
        <position position="70"/>
    </location>
</feature>
<evidence type="ECO:0000313" key="7">
    <source>
        <dbReference type="Proteomes" id="UP000663801"/>
    </source>
</evidence>
<keyword evidence="1 4" id="KW-0378">Hydrolase</keyword>
<keyword evidence="7" id="KW-1185">Reference proteome</keyword>
<feature type="short sequence motif" description="GXGXXG" evidence="4">
    <location>
        <begin position="39"/>
        <end position="44"/>
    </location>
</feature>
<dbReference type="PANTHER" id="PTHR14226:SF64">
    <property type="entry name" value="PNPLA DOMAIN-CONTAINING PROTEIN"/>
    <property type="match status" value="1"/>
</dbReference>
<evidence type="ECO:0000256" key="4">
    <source>
        <dbReference type="PROSITE-ProRule" id="PRU01161"/>
    </source>
</evidence>
<feature type="short sequence motif" description="GXSXG" evidence="4">
    <location>
        <begin position="68"/>
        <end position="72"/>
    </location>
</feature>
<dbReference type="InterPro" id="IPR050301">
    <property type="entry name" value="NTE"/>
</dbReference>
<evidence type="ECO:0000256" key="1">
    <source>
        <dbReference type="ARBA" id="ARBA00022801"/>
    </source>
</evidence>
<keyword evidence="2 4" id="KW-0442">Lipid degradation</keyword>
<feature type="domain" description="PNPLA" evidence="5">
    <location>
        <begin position="35"/>
        <end position="204"/>
    </location>
</feature>
<dbReference type="PROSITE" id="PS51635">
    <property type="entry name" value="PNPLA"/>
    <property type="match status" value="1"/>
</dbReference>
<proteinExistence type="predicted"/>
<name>A0A939BYV3_9ACTN</name>
<dbReference type="GO" id="GO:0016042">
    <property type="term" value="P:lipid catabolic process"/>
    <property type="evidence" value="ECO:0007669"/>
    <property type="project" value="UniProtKB-UniRule"/>
</dbReference>
<comment type="caution">
    <text evidence="6">The sequence shown here is derived from an EMBL/GenBank/DDBJ whole genome shotgun (WGS) entry which is preliminary data.</text>
</comment>
<dbReference type="GO" id="GO:0016787">
    <property type="term" value="F:hydrolase activity"/>
    <property type="evidence" value="ECO:0007669"/>
    <property type="project" value="UniProtKB-UniRule"/>
</dbReference>
<dbReference type="Pfam" id="PF01734">
    <property type="entry name" value="Patatin"/>
    <property type="match status" value="1"/>
</dbReference>
<dbReference type="PANTHER" id="PTHR14226">
    <property type="entry name" value="NEUROPATHY TARGET ESTERASE/SWISS CHEESE D.MELANOGASTER"/>
    <property type="match status" value="1"/>
</dbReference>
<evidence type="ECO:0000256" key="2">
    <source>
        <dbReference type="ARBA" id="ARBA00022963"/>
    </source>
</evidence>
<sequence>MTAPAPELPGDDEVLRALLHRRDTGSRDDGHRIALVVAGGGMRGAYAAGMAHALSDAGLCDTFDVVYGSSAGAYIGAAVVLGGGEGTARVFFEDMADRDFIDARRLRDRRPVVSLDHLIDRILTHAKPMAWDRLGSTPTPLHVVATDAADLTGHVLRPGSPAEWKLAFRATSSIPFLAGRAVELHGRRWIDGSVAEPLPVLRALRDGSTHVLALVNRPAAHLRRIAAVRRAPLWAQALDRMAPGLGAMAQEGRRLRPILDVLDDARHPDRARRFLRTLAPGEDAGVQGLTIDPVRVEHAARIGHATLTRAVAQVAGVLG</sequence>
<accession>A0A939BYV3</accession>
<dbReference type="InterPro" id="IPR002641">
    <property type="entry name" value="PNPLA_dom"/>
</dbReference>
<dbReference type="RefSeq" id="WP_205255229.1">
    <property type="nucleotide sequence ID" value="NZ_BAAAPV010000001.1"/>
</dbReference>